<gene>
    <name evidence="8" type="ORF">LSINAPIS_LOCUS7830</name>
</gene>
<evidence type="ECO:0000256" key="5">
    <source>
        <dbReference type="RuleBase" id="RU004262"/>
    </source>
</evidence>
<dbReference type="PANTHER" id="PTHR11610:SF173">
    <property type="entry name" value="LIPASE DOMAIN-CONTAINING PROTEIN-RELATED"/>
    <property type="match status" value="1"/>
</dbReference>
<keyword evidence="9" id="KW-1185">Reference proteome</keyword>
<dbReference type="Pfam" id="PF00151">
    <property type="entry name" value="Lipase"/>
    <property type="match status" value="1"/>
</dbReference>
<proteinExistence type="inferred from homology"/>
<keyword evidence="3" id="KW-0964">Secreted</keyword>
<keyword evidence="4" id="KW-1015">Disulfide bond</keyword>
<accession>A0A5E4QFJ2</accession>
<dbReference type="InterPro" id="IPR002331">
    <property type="entry name" value="Lipase_panc"/>
</dbReference>
<evidence type="ECO:0000256" key="3">
    <source>
        <dbReference type="ARBA" id="ARBA00022525"/>
    </source>
</evidence>
<evidence type="ECO:0000313" key="9">
    <source>
        <dbReference type="Proteomes" id="UP000324832"/>
    </source>
</evidence>
<feature type="signal peptide" evidence="6">
    <location>
        <begin position="1"/>
        <end position="28"/>
    </location>
</feature>
<feature type="chain" id="PRO_5022741807" description="Lipase domain-containing protein" evidence="6">
    <location>
        <begin position="29"/>
        <end position="174"/>
    </location>
</feature>
<evidence type="ECO:0000313" key="8">
    <source>
        <dbReference type="EMBL" id="VVC96296.1"/>
    </source>
</evidence>
<sequence length="174" mass="20369">MNRTKPDCYRRLRVMLWCILLGLQPAFGGILDPFNWARSDRIEVNIPWLPFENETRCYDELGCLNITRSWYHLIHRPFNVFPLPRVVINTRFILYTKKNPTDGQILNVNLNKTIVKSNFNPRRLTKMIIHGFIDTPLSNWKDHGLDPLDVHIIGHSLGAHTAGYAGERIRFLIY</sequence>
<reference evidence="8 9" key="1">
    <citation type="submission" date="2017-07" db="EMBL/GenBank/DDBJ databases">
        <authorList>
            <person name="Talla V."/>
            <person name="Backstrom N."/>
        </authorList>
    </citation>
    <scope>NUCLEOTIDE SEQUENCE [LARGE SCALE GENOMIC DNA]</scope>
</reference>
<evidence type="ECO:0000256" key="1">
    <source>
        <dbReference type="ARBA" id="ARBA00004613"/>
    </source>
</evidence>
<organism evidence="8 9">
    <name type="scientific">Leptidea sinapis</name>
    <dbReference type="NCBI Taxonomy" id="189913"/>
    <lineage>
        <taxon>Eukaryota</taxon>
        <taxon>Metazoa</taxon>
        <taxon>Ecdysozoa</taxon>
        <taxon>Arthropoda</taxon>
        <taxon>Hexapoda</taxon>
        <taxon>Insecta</taxon>
        <taxon>Pterygota</taxon>
        <taxon>Neoptera</taxon>
        <taxon>Endopterygota</taxon>
        <taxon>Lepidoptera</taxon>
        <taxon>Glossata</taxon>
        <taxon>Ditrysia</taxon>
        <taxon>Papilionoidea</taxon>
        <taxon>Pieridae</taxon>
        <taxon>Dismorphiinae</taxon>
        <taxon>Leptidea</taxon>
    </lineage>
</organism>
<feature type="domain" description="Lipase" evidence="7">
    <location>
        <begin position="57"/>
        <end position="140"/>
    </location>
</feature>
<dbReference type="Gene3D" id="3.40.50.1820">
    <property type="entry name" value="alpha/beta hydrolase"/>
    <property type="match status" value="2"/>
</dbReference>
<comment type="similarity">
    <text evidence="2 5">Belongs to the AB hydrolase superfamily. Lipase family.</text>
</comment>
<dbReference type="AlphaFoldDB" id="A0A5E4QFJ2"/>
<keyword evidence="6" id="KW-0732">Signal</keyword>
<evidence type="ECO:0000256" key="6">
    <source>
        <dbReference type="SAM" id="SignalP"/>
    </source>
</evidence>
<dbReference type="PANTHER" id="PTHR11610">
    <property type="entry name" value="LIPASE"/>
    <property type="match status" value="1"/>
</dbReference>
<dbReference type="GO" id="GO:0005615">
    <property type="term" value="C:extracellular space"/>
    <property type="evidence" value="ECO:0007669"/>
    <property type="project" value="TreeGrafter"/>
</dbReference>
<dbReference type="EMBL" id="FZQP02002658">
    <property type="protein sequence ID" value="VVC96296.1"/>
    <property type="molecule type" value="Genomic_DNA"/>
</dbReference>
<evidence type="ECO:0000256" key="2">
    <source>
        <dbReference type="ARBA" id="ARBA00010701"/>
    </source>
</evidence>
<dbReference type="GO" id="GO:0017171">
    <property type="term" value="F:serine hydrolase activity"/>
    <property type="evidence" value="ECO:0007669"/>
    <property type="project" value="TreeGrafter"/>
</dbReference>
<dbReference type="GO" id="GO:0004806">
    <property type="term" value="F:triacylglycerol lipase activity"/>
    <property type="evidence" value="ECO:0007669"/>
    <property type="project" value="InterPro"/>
</dbReference>
<name>A0A5E4QFJ2_9NEOP</name>
<protein>
    <recommendedName>
        <fullName evidence="7">Lipase domain-containing protein</fullName>
    </recommendedName>
</protein>
<evidence type="ECO:0000259" key="7">
    <source>
        <dbReference type="Pfam" id="PF00151"/>
    </source>
</evidence>
<dbReference type="GO" id="GO:0016042">
    <property type="term" value="P:lipid catabolic process"/>
    <property type="evidence" value="ECO:0007669"/>
    <property type="project" value="TreeGrafter"/>
</dbReference>
<dbReference type="InterPro" id="IPR029058">
    <property type="entry name" value="AB_hydrolase_fold"/>
</dbReference>
<evidence type="ECO:0000256" key="4">
    <source>
        <dbReference type="ARBA" id="ARBA00023157"/>
    </source>
</evidence>
<dbReference type="InterPro" id="IPR013818">
    <property type="entry name" value="Lipase"/>
</dbReference>
<dbReference type="Proteomes" id="UP000324832">
    <property type="component" value="Unassembled WGS sequence"/>
</dbReference>
<comment type="subcellular location">
    <subcellularLocation>
        <location evidence="1">Secreted</location>
    </subcellularLocation>
</comment>
<dbReference type="SUPFAM" id="SSF53474">
    <property type="entry name" value="alpha/beta-Hydrolases"/>
    <property type="match status" value="1"/>
</dbReference>
<dbReference type="PRINTS" id="PR00823">
    <property type="entry name" value="PANCLIPASE"/>
</dbReference>
<dbReference type="InterPro" id="IPR000734">
    <property type="entry name" value="TAG_lipase"/>
</dbReference>